<name>A0A0H3PHV9_HAEI3</name>
<organism evidence="2 3">
    <name type="scientific">Haemophilus influenzae (strain NTHi 3655)</name>
    <dbReference type="NCBI Taxonomy" id="375177"/>
    <lineage>
        <taxon>Bacteria</taxon>
        <taxon>Pseudomonadati</taxon>
        <taxon>Pseudomonadota</taxon>
        <taxon>Gammaproteobacteria</taxon>
        <taxon>Pasteurellales</taxon>
        <taxon>Pasteurellaceae</taxon>
        <taxon>Haemophilus</taxon>
    </lineage>
</organism>
<dbReference type="Proteomes" id="UP000837958">
    <property type="component" value="Chromosome"/>
</dbReference>
<protein>
    <submittedName>
        <fullName evidence="2">Uncharacterized protein</fullName>
    </submittedName>
</protein>
<reference evidence="4" key="2">
    <citation type="submission" date="2021-11" db="EMBL/GenBank/DDBJ databases">
        <authorList>
            <person name="Riesbeck K."/>
        </authorList>
    </citation>
    <scope>NUCLEOTIDE SEQUENCE [LARGE SCALE GENOMIC DNA]</scope>
</reference>
<sequence>MTEREKIIQQQKQLKALFSVWMKEKMNHEVVIFQKTDGKIVEHYLDGSEKIVGYAK</sequence>
<dbReference type="EMBL" id="OV040719">
    <property type="protein sequence ID" value="CAH0451251.1"/>
    <property type="molecule type" value="Genomic_DNA"/>
</dbReference>
<evidence type="ECO:0000313" key="4">
    <source>
        <dbReference type="Proteomes" id="UP000837958"/>
    </source>
</evidence>
<proteinExistence type="predicted"/>
<dbReference type="RefSeq" id="WP_005656709.1">
    <property type="nucleotide sequence ID" value="NZ_AAZF01000003.1"/>
</dbReference>
<dbReference type="Proteomes" id="UP000003185">
    <property type="component" value="Unassembled WGS sequence"/>
</dbReference>
<gene>
    <name evidence="2" type="ORF">CGSHi3655_09116</name>
    <name evidence="1" type="ORF">KRLU3655_LOCUS1327</name>
</gene>
<reference evidence="2 3" key="1">
    <citation type="journal article" date="2007" name="Genome Biol.">
        <title>Characterization and modeling of the Haemophilus influenzae core and supragenomes based on the complete genomic sequences of Rd and 12 clinical nontypeable strains.</title>
        <authorList>
            <person name="Hogg J.S."/>
            <person name="Hu F.Z."/>
            <person name="Janto B."/>
            <person name="Boissy R."/>
            <person name="Hayes J."/>
            <person name="Keefe R."/>
            <person name="Post J.C."/>
            <person name="Ehrlich G.D."/>
        </authorList>
    </citation>
    <scope>NUCLEOTIDE SEQUENCE [LARGE SCALE GENOMIC DNA]</scope>
    <source>
        <strain evidence="2">3655</strain>
        <strain evidence="3">NTHi 3655</strain>
    </source>
</reference>
<accession>A0A0H3PHV9</accession>
<dbReference type="AlphaFoldDB" id="A0A0H3PHV9"/>
<dbReference type="EMBL" id="AAZF01000003">
    <property type="protein sequence ID" value="EDJ93076.1"/>
    <property type="molecule type" value="Genomic_DNA"/>
</dbReference>
<evidence type="ECO:0000313" key="1">
    <source>
        <dbReference type="EMBL" id="CAH0451251.1"/>
    </source>
</evidence>
<evidence type="ECO:0000313" key="2">
    <source>
        <dbReference type="EMBL" id="EDJ93076.1"/>
    </source>
</evidence>
<evidence type="ECO:0000313" key="3">
    <source>
        <dbReference type="Proteomes" id="UP000003185"/>
    </source>
</evidence>
<reference evidence="1" key="3">
    <citation type="submission" date="2024-01" db="EMBL/GenBank/DDBJ databases">
        <authorList>
            <person name="Riesbeck K."/>
        </authorList>
    </citation>
    <scope>NUCLEOTIDE SEQUENCE</scope>
    <source>
        <strain evidence="1">3655</strain>
    </source>
</reference>